<sequence length="433" mass="48932">MGENLVINFIKIINQKLSNQFLRNIGWLGGAELVNRIFRLGTTVILARNLSSQDYGLAAVVITLNEFASVLTLRSGIGGKIVQAREEDLKVFCDTAYWLNWILCIFLFIIQCILAFPIAWFYKDSRLIAPICVAALVYLMLPHFSVHNALIDRENRFKITALSTSIQAMLSNVLSMVLAIMGMGMWAFVLPFVLTTPVWIVVTHLNQPWRPTKSFTLHRWQEIISFGKDVLGYELLDKMRANLDYILIGRFLGVEALGLYFFAFNAGLGISLNVINVMVWPLYPHLCAVRNNMEELKEKYFHSLKILAFIIVPLVLLQSTLAPFYVPIIFGKKWEVAIPIVVLICLSALPRPFATAAALLLQSLDRAWINLRYSAIFTIVFTIALIIAMKWGTLGVAIAVLISHALALPVFSIWATQYVFIKNSTLLFTEKRL</sequence>
<keyword evidence="4 7" id="KW-0812">Transmembrane</keyword>
<reference evidence="8 9" key="1">
    <citation type="journal article" date="2013" name="Genome Biol. Evol.">
        <title>Genomes of Stigonematalean cyanobacteria (subsection V) and the evolution of oxygenic photosynthesis from prokaryotes to plastids.</title>
        <authorList>
            <person name="Dagan T."/>
            <person name="Roettger M."/>
            <person name="Stucken K."/>
            <person name="Landan G."/>
            <person name="Koch R."/>
            <person name="Major P."/>
            <person name="Gould S.B."/>
            <person name="Goremykin V.V."/>
            <person name="Rippka R."/>
            <person name="Tandeau de Marsac N."/>
            <person name="Gugger M."/>
            <person name="Lockhart P.J."/>
            <person name="Allen J.F."/>
            <person name="Brune I."/>
            <person name="Maus I."/>
            <person name="Puhler A."/>
            <person name="Martin W.F."/>
        </authorList>
    </citation>
    <scope>NUCLEOTIDE SEQUENCE [LARGE SCALE GENOMIC DNA]</scope>
    <source>
        <strain evidence="8 9">PCC 7110</strain>
    </source>
</reference>
<dbReference type="RefSeq" id="WP_017740362.1">
    <property type="nucleotide sequence ID" value="NZ_KQ976354.1"/>
</dbReference>
<accession>A0A139X3G7</accession>
<evidence type="ECO:0000256" key="2">
    <source>
        <dbReference type="ARBA" id="ARBA00007430"/>
    </source>
</evidence>
<keyword evidence="5 7" id="KW-1133">Transmembrane helix</keyword>
<dbReference type="CDD" id="cd13127">
    <property type="entry name" value="MATE_tuaB_like"/>
    <property type="match status" value="1"/>
</dbReference>
<evidence type="ECO:0000256" key="7">
    <source>
        <dbReference type="SAM" id="Phobius"/>
    </source>
</evidence>
<gene>
    <name evidence="8" type="ORF">WA1_31390</name>
</gene>
<protein>
    <submittedName>
        <fullName evidence="8">Polysaccharide biosynthesis protein</fullName>
    </submittedName>
</protein>
<evidence type="ECO:0000313" key="9">
    <source>
        <dbReference type="Proteomes" id="UP000076925"/>
    </source>
</evidence>
<dbReference type="GO" id="GO:0005886">
    <property type="term" value="C:plasma membrane"/>
    <property type="evidence" value="ECO:0007669"/>
    <property type="project" value="UniProtKB-SubCell"/>
</dbReference>
<dbReference type="EMBL" id="ANNX02000035">
    <property type="protein sequence ID" value="KYC39247.1"/>
    <property type="molecule type" value="Genomic_DNA"/>
</dbReference>
<dbReference type="PANTHER" id="PTHR30250:SF10">
    <property type="entry name" value="LIPOPOLYSACCHARIDE BIOSYNTHESIS PROTEIN WZXC"/>
    <property type="match status" value="1"/>
</dbReference>
<dbReference type="AlphaFoldDB" id="A0A139X3G7"/>
<feature type="transmembrane region" description="Helical" evidence="7">
    <location>
        <begin position="397"/>
        <end position="421"/>
    </location>
</feature>
<feature type="transmembrane region" description="Helical" evidence="7">
    <location>
        <begin position="304"/>
        <end position="330"/>
    </location>
</feature>
<feature type="transmembrane region" description="Helical" evidence="7">
    <location>
        <begin position="172"/>
        <end position="202"/>
    </location>
</feature>
<keyword evidence="6 7" id="KW-0472">Membrane</keyword>
<evidence type="ECO:0000256" key="1">
    <source>
        <dbReference type="ARBA" id="ARBA00004651"/>
    </source>
</evidence>
<evidence type="ECO:0000313" key="8">
    <source>
        <dbReference type="EMBL" id="KYC39247.1"/>
    </source>
</evidence>
<evidence type="ECO:0000256" key="5">
    <source>
        <dbReference type="ARBA" id="ARBA00022989"/>
    </source>
</evidence>
<dbReference type="OrthoDB" id="9770347at2"/>
<dbReference type="Proteomes" id="UP000076925">
    <property type="component" value="Unassembled WGS sequence"/>
</dbReference>
<comment type="subcellular location">
    <subcellularLocation>
        <location evidence="1">Cell membrane</location>
        <topology evidence="1">Multi-pass membrane protein</topology>
    </subcellularLocation>
</comment>
<feature type="transmembrane region" description="Helical" evidence="7">
    <location>
        <begin position="55"/>
        <end position="77"/>
    </location>
</feature>
<organism evidence="8 9">
    <name type="scientific">Scytonema hofmannii PCC 7110</name>
    <dbReference type="NCBI Taxonomy" id="128403"/>
    <lineage>
        <taxon>Bacteria</taxon>
        <taxon>Bacillati</taxon>
        <taxon>Cyanobacteriota</taxon>
        <taxon>Cyanophyceae</taxon>
        <taxon>Nostocales</taxon>
        <taxon>Scytonemataceae</taxon>
        <taxon>Scytonema</taxon>
    </lineage>
</organism>
<feature type="transmembrane region" description="Helical" evidence="7">
    <location>
        <begin position="373"/>
        <end position="391"/>
    </location>
</feature>
<name>A0A139X3G7_9CYAN</name>
<dbReference type="PANTHER" id="PTHR30250">
    <property type="entry name" value="PST FAMILY PREDICTED COLANIC ACID TRANSPORTER"/>
    <property type="match status" value="1"/>
</dbReference>
<evidence type="ECO:0000256" key="4">
    <source>
        <dbReference type="ARBA" id="ARBA00022692"/>
    </source>
</evidence>
<comment type="caution">
    <text evidence="8">The sequence shown here is derived from an EMBL/GenBank/DDBJ whole genome shotgun (WGS) entry which is preliminary data.</text>
</comment>
<feature type="transmembrane region" description="Helical" evidence="7">
    <location>
        <begin position="128"/>
        <end position="151"/>
    </location>
</feature>
<feature type="transmembrane region" description="Helical" evidence="7">
    <location>
        <begin position="98"/>
        <end position="122"/>
    </location>
</feature>
<keyword evidence="9" id="KW-1185">Reference proteome</keyword>
<evidence type="ECO:0000256" key="3">
    <source>
        <dbReference type="ARBA" id="ARBA00022475"/>
    </source>
</evidence>
<keyword evidence="3" id="KW-1003">Cell membrane</keyword>
<dbReference type="Pfam" id="PF13440">
    <property type="entry name" value="Polysacc_synt_3"/>
    <property type="match status" value="1"/>
</dbReference>
<comment type="similarity">
    <text evidence="2">Belongs to the polysaccharide synthase family.</text>
</comment>
<proteinExistence type="inferred from homology"/>
<evidence type="ECO:0000256" key="6">
    <source>
        <dbReference type="ARBA" id="ARBA00023136"/>
    </source>
</evidence>
<feature type="transmembrane region" description="Helical" evidence="7">
    <location>
        <begin position="336"/>
        <end position="361"/>
    </location>
</feature>
<dbReference type="STRING" id="128403.WA1_31390"/>
<dbReference type="InterPro" id="IPR050833">
    <property type="entry name" value="Poly_Biosynth_Transport"/>
</dbReference>